<name>A0A9W8H8G6_9FUNG</name>
<dbReference type="PANTHER" id="PTHR11177">
    <property type="entry name" value="CHITINASE"/>
    <property type="match status" value="1"/>
</dbReference>
<dbReference type="PROSITE" id="PS51910">
    <property type="entry name" value="GH18_2"/>
    <property type="match status" value="1"/>
</dbReference>
<proteinExistence type="predicted"/>
<dbReference type="Pfam" id="PF00704">
    <property type="entry name" value="Glyco_hydro_18"/>
    <property type="match status" value="1"/>
</dbReference>
<dbReference type="Gene3D" id="3.20.20.80">
    <property type="entry name" value="Glycosidases"/>
    <property type="match status" value="1"/>
</dbReference>
<dbReference type="EMBL" id="JANBUL010000299">
    <property type="protein sequence ID" value="KAJ2777314.1"/>
    <property type="molecule type" value="Genomic_DNA"/>
</dbReference>
<dbReference type="Proteomes" id="UP001140217">
    <property type="component" value="Unassembled WGS sequence"/>
</dbReference>
<dbReference type="GO" id="GO:0004568">
    <property type="term" value="F:chitinase activity"/>
    <property type="evidence" value="ECO:0007669"/>
    <property type="project" value="TreeGrafter"/>
</dbReference>
<evidence type="ECO:0000313" key="3">
    <source>
        <dbReference type="EMBL" id="KAJ2777314.1"/>
    </source>
</evidence>
<dbReference type="GO" id="GO:0005576">
    <property type="term" value="C:extracellular region"/>
    <property type="evidence" value="ECO:0007669"/>
    <property type="project" value="TreeGrafter"/>
</dbReference>
<keyword evidence="4" id="KW-1185">Reference proteome</keyword>
<dbReference type="GO" id="GO:0005975">
    <property type="term" value="P:carbohydrate metabolic process"/>
    <property type="evidence" value="ECO:0007669"/>
    <property type="project" value="InterPro"/>
</dbReference>
<feature type="signal peptide" evidence="1">
    <location>
        <begin position="1"/>
        <end position="22"/>
    </location>
</feature>
<dbReference type="OrthoDB" id="76388at2759"/>
<dbReference type="InterPro" id="IPR011583">
    <property type="entry name" value="Chitinase_II/V-like_cat"/>
</dbReference>
<dbReference type="SUPFAM" id="SSF51445">
    <property type="entry name" value="(Trans)glycosidases"/>
    <property type="match status" value="1"/>
</dbReference>
<dbReference type="InterPro" id="IPR001223">
    <property type="entry name" value="Glyco_hydro18_cat"/>
</dbReference>
<evidence type="ECO:0000313" key="4">
    <source>
        <dbReference type="Proteomes" id="UP001140217"/>
    </source>
</evidence>
<dbReference type="InterPro" id="IPR050314">
    <property type="entry name" value="Glycosyl_Hydrlase_18"/>
</dbReference>
<dbReference type="GO" id="GO:0006032">
    <property type="term" value="P:chitin catabolic process"/>
    <property type="evidence" value="ECO:0007669"/>
    <property type="project" value="TreeGrafter"/>
</dbReference>
<organism evidence="3 4">
    <name type="scientific">Coemansia javaensis</name>
    <dbReference type="NCBI Taxonomy" id="2761396"/>
    <lineage>
        <taxon>Eukaryota</taxon>
        <taxon>Fungi</taxon>
        <taxon>Fungi incertae sedis</taxon>
        <taxon>Zoopagomycota</taxon>
        <taxon>Kickxellomycotina</taxon>
        <taxon>Kickxellomycetes</taxon>
        <taxon>Kickxellales</taxon>
        <taxon>Kickxellaceae</taxon>
        <taxon>Coemansia</taxon>
    </lineage>
</organism>
<comment type="caution">
    <text evidence="3">The sequence shown here is derived from an EMBL/GenBank/DDBJ whole genome shotgun (WGS) entry which is preliminary data.</text>
</comment>
<keyword evidence="1" id="KW-0732">Signal</keyword>
<sequence>MLNLALRTAAAALLAARAAVCASDVVFGYLPTWQADKAEGADLSRYTHVTIAFAVPDEAGRLSMDSRDAVLHEWVPRLSGAGAKVLVSAGGWAGSKHLSPIMKDAAKRAQMIDDMVAWMRDYSLDGWDVDFEYPGRQGNTCHPFDPADTANFLEFLRTLRRRLDAEFGAGKLLTLATRFQPFDGPSGPLPDVSAFAEVVDYFNPMLYDFNGVWSDTTGPNAPLDYAAGRGLQFSFRSSVQAWVDAGIPANKINPGIPFYGRAVAVAGSGGADAGDSMYRPLLKQIPRGDGDDREEPDPSCGGPRVFSGIWKYRNLRAEGVLVAPDAAQAPWVRRFDNTTFTPWLLNTETGVFVSYDDTLSVAAKARAAAAAGLAGVMVWPITNDHENELISAIASSLG</sequence>
<evidence type="ECO:0000259" key="2">
    <source>
        <dbReference type="PROSITE" id="PS51910"/>
    </source>
</evidence>
<reference evidence="3" key="1">
    <citation type="submission" date="2022-07" db="EMBL/GenBank/DDBJ databases">
        <title>Phylogenomic reconstructions and comparative analyses of Kickxellomycotina fungi.</title>
        <authorList>
            <person name="Reynolds N.K."/>
            <person name="Stajich J.E."/>
            <person name="Barry K."/>
            <person name="Grigoriev I.V."/>
            <person name="Crous P."/>
            <person name="Smith M.E."/>
        </authorList>
    </citation>
    <scope>NUCLEOTIDE SEQUENCE</scope>
    <source>
        <strain evidence="3">NBRC 105414</strain>
    </source>
</reference>
<dbReference type="Gene3D" id="3.10.50.10">
    <property type="match status" value="1"/>
</dbReference>
<dbReference type="GO" id="GO:0008061">
    <property type="term" value="F:chitin binding"/>
    <property type="evidence" value="ECO:0007669"/>
    <property type="project" value="InterPro"/>
</dbReference>
<dbReference type="PANTHER" id="PTHR11177:SF392">
    <property type="entry name" value="HAP41P"/>
    <property type="match status" value="1"/>
</dbReference>
<dbReference type="AlphaFoldDB" id="A0A9W8H8G6"/>
<dbReference type="InterPro" id="IPR029070">
    <property type="entry name" value="Chitinase_insertion_sf"/>
</dbReference>
<feature type="chain" id="PRO_5040775568" description="GH18 domain-containing protein" evidence="1">
    <location>
        <begin position="23"/>
        <end position="398"/>
    </location>
</feature>
<accession>A0A9W8H8G6</accession>
<dbReference type="SMART" id="SM00636">
    <property type="entry name" value="Glyco_18"/>
    <property type="match status" value="1"/>
</dbReference>
<evidence type="ECO:0000256" key="1">
    <source>
        <dbReference type="SAM" id="SignalP"/>
    </source>
</evidence>
<protein>
    <recommendedName>
        <fullName evidence="2">GH18 domain-containing protein</fullName>
    </recommendedName>
</protein>
<gene>
    <name evidence="3" type="ORF">H4R18_005215</name>
</gene>
<dbReference type="SUPFAM" id="SSF54556">
    <property type="entry name" value="Chitinase insertion domain"/>
    <property type="match status" value="1"/>
</dbReference>
<dbReference type="InterPro" id="IPR017853">
    <property type="entry name" value="GH"/>
</dbReference>
<feature type="domain" description="GH18" evidence="2">
    <location>
        <begin position="24"/>
        <end position="398"/>
    </location>
</feature>